<evidence type="ECO:0000313" key="2">
    <source>
        <dbReference type="EMBL" id="TCK69753.1"/>
    </source>
</evidence>
<dbReference type="OrthoDB" id="192286at2"/>
<dbReference type="InterPro" id="IPR018640">
    <property type="entry name" value="DUF2063"/>
</dbReference>
<comment type="caution">
    <text evidence="2">The sequence shown here is derived from an EMBL/GenBank/DDBJ whole genome shotgun (WGS) entry which is preliminary data.</text>
</comment>
<dbReference type="Proteomes" id="UP000295210">
    <property type="component" value="Unassembled WGS sequence"/>
</dbReference>
<proteinExistence type="predicted"/>
<evidence type="ECO:0000313" key="3">
    <source>
        <dbReference type="Proteomes" id="UP000295210"/>
    </source>
</evidence>
<accession>A0A4R1KZ12</accession>
<dbReference type="Pfam" id="PF09836">
    <property type="entry name" value="DUF2063"/>
    <property type="match status" value="1"/>
</dbReference>
<protein>
    <submittedName>
        <fullName evidence="2">Putative DNA-binding protein</fullName>
    </submittedName>
</protein>
<sequence>MNLLELQRRMAEDVRRPLTEDYEMRSFADDGRPVADIAASYISPNSRLSSFERLEIYNRQYWFRLITAVSEDYPTLNALLGQKRFDALILAYLDEHPSTSWTLRDLGAKLPAFLAAHPEFAGRRHRLAVDVANLELAYVDAFDGKQLDPLTTEEAQAIGADSRLFLQPHLRLLELAYPVDNLVLAVKKEMPEVDIVSSAATHRDVTNRAKIPPVKRGKLFLAVHRYDDSVYYRRLEKETFLLLEGLRLGASVAAAASQAFAKSKLTPDAQALLLQQSFAHASQLGWLCPLPGTDVALPHLEMKVN</sequence>
<dbReference type="InterPro" id="IPR044922">
    <property type="entry name" value="DUF2063_N_sf"/>
</dbReference>
<feature type="domain" description="Putative DNA-binding" evidence="1">
    <location>
        <begin position="6"/>
        <end position="114"/>
    </location>
</feature>
<keyword evidence="3" id="KW-1185">Reference proteome</keyword>
<dbReference type="Gene3D" id="1.10.150.690">
    <property type="entry name" value="DUF2063"/>
    <property type="match status" value="1"/>
</dbReference>
<dbReference type="EMBL" id="SMGK01000008">
    <property type="protein sequence ID" value="TCK69753.1"/>
    <property type="molecule type" value="Genomic_DNA"/>
</dbReference>
<evidence type="ECO:0000259" key="1">
    <source>
        <dbReference type="Pfam" id="PF09836"/>
    </source>
</evidence>
<dbReference type="AlphaFoldDB" id="A0A4R1KZ12"/>
<reference evidence="2 3" key="1">
    <citation type="submission" date="2019-03" db="EMBL/GenBank/DDBJ databases">
        <title>Genomic Encyclopedia of Type Strains, Phase IV (KMG-IV): sequencing the most valuable type-strain genomes for metagenomic binning, comparative biology and taxonomic classification.</title>
        <authorList>
            <person name="Goeker M."/>
        </authorList>
    </citation>
    <scope>NUCLEOTIDE SEQUENCE [LARGE SCALE GENOMIC DNA]</scope>
    <source>
        <strain evidence="2 3">DSM 103428</strain>
    </source>
</reference>
<name>A0A4R1KZ12_9BACT</name>
<dbReference type="GO" id="GO:0003677">
    <property type="term" value="F:DNA binding"/>
    <property type="evidence" value="ECO:0007669"/>
    <property type="project" value="UniProtKB-KW"/>
</dbReference>
<keyword evidence="2" id="KW-0238">DNA-binding</keyword>
<organism evidence="2 3">
    <name type="scientific">Acidipila rosea</name>
    <dbReference type="NCBI Taxonomy" id="768535"/>
    <lineage>
        <taxon>Bacteria</taxon>
        <taxon>Pseudomonadati</taxon>
        <taxon>Acidobacteriota</taxon>
        <taxon>Terriglobia</taxon>
        <taxon>Terriglobales</taxon>
        <taxon>Acidobacteriaceae</taxon>
        <taxon>Acidipila</taxon>
    </lineage>
</organism>
<gene>
    <name evidence="2" type="ORF">C7378_3501</name>
</gene>
<dbReference type="RefSeq" id="WP_131999432.1">
    <property type="nucleotide sequence ID" value="NZ_SMGK01000008.1"/>
</dbReference>